<dbReference type="InterPro" id="IPR032675">
    <property type="entry name" value="LRR_dom_sf"/>
</dbReference>
<dbReference type="OrthoDB" id="1974471at2"/>
<evidence type="ECO:0000256" key="1">
    <source>
        <dbReference type="SAM" id="SignalP"/>
    </source>
</evidence>
<keyword evidence="1" id="KW-0732">Signal</keyword>
<reference evidence="2 3" key="1">
    <citation type="submission" date="2016-11" db="EMBL/GenBank/DDBJ databases">
        <authorList>
            <person name="Jaros S."/>
            <person name="Januszkiewicz K."/>
            <person name="Wedrychowicz H."/>
        </authorList>
    </citation>
    <scope>NUCLEOTIDE SEQUENCE [LARGE SCALE GENOMIC DNA]</scope>
    <source>
        <strain evidence="2 3">Y1</strain>
    </source>
</reference>
<proteinExistence type="predicted"/>
<protein>
    <submittedName>
        <fullName evidence="2">Leucine rich repeat-containing protein</fullName>
    </submittedName>
</protein>
<dbReference type="Proteomes" id="UP000184394">
    <property type="component" value="Unassembled WGS sequence"/>
</dbReference>
<gene>
    <name evidence="2" type="ORF">SAMN04487860_1031</name>
</gene>
<accession>A0A1M7HNR9</accession>
<feature type="chain" id="PRO_5039179713" evidence="1">
    <location>
        <begin position="22"/>
        <end position="690"/>
    </location>
</feature>
<evidence type="ECO:0000313" key="3">
    <source>
        <dbReference type="Proteomes" id="UP000184394"/>
    </source>
</evidence>
<dbReference type="RefSeq" id="WP_139277504.1">
    <property type="nucleotide sequence ID" value="NZ_FRCT01000003.1"/>
</dbReference>
<name>A0A1M7HNR9_RUMFL</name>
<dbReference type="EMBL" id="FRCT01000003">
    <property type="protein sequence ID" value="SHM30038.1"/>
    <property type="molecule type" value="Genomic_DNA"/>
</dbReference>
<dbReference type="Gene3D" id="3.80.10.10">
    <property type="entry name" value="Ribonuclease Inhibitor"/>
    <property type="match status" value="3"/>
</dbReference>
<feature type="signal peptide" evidence="1">
    <location>
        <begin position="1"/>
        <end position="21"/>
    </location>
</feature>
<dbReference type="PANTHER" id="PTHR45661:SF3">
    <property type="entry name" value="IG-LIKE DOMAIN-CONTAINING PROTEIN"/>
    <property type="match status" value="1"/>
</dbReference>
<dbReference type="SUPFAM" id="SSF52058">
    <property type="entry name" value="L domain-like"/>
    <property type="match status" value="2"/>
</dbReference>
<dbReference type="InterPro" id="IPR026906">
    <property type="entry name" value="LRR_5"/>
</dbReference>
<dbReference type="PANTHER" id="PTHR45661">
    <property type="entry name" value="SURFACE ANTIGEN"/>
    <property type="match status" value="1"/>
</dbReference>
<feature type="non-terminal residue" evidence="2">
    <location>
        <position position="690"/>
    </location>
</feature>
<sequence>MKIKRIIAAVMALVLVGGAYPFNTANTFNISKSYAADSTKEIVTSNGIKYSFRGDTAIVEGLADTKLKDIIIPAEVNGCPVTNIEYSAFRDTAIETVVLGENVDCIDIYAFENCSLLKEVTLNDKLRRIDSCAFKSCVSLAKVNGGSNLERIGDMAFENCLLLSEFEIGEKVTYLGDSVFARTSIKKLVIPEGVKKLYDCPAGMSPATTSTNYNANAEIIIKNHECELLINTVSKKSNWDKCLIVCDEESKAHEFAVKYNVRFCTPEQYENGDYEKFELSAIDELECLKKYGMTFAECEGGLEVAYIDKLVDDTLIIPDEVGGVPVVKYNLNPGEYKVSSPSIYFQIKKIVIGKNVKVIGDQAFAPCMNIVSIEGCEGLESIGSSAFFGLNKLESFPFGSKLKTIGTTAFCGCAGLKSLELPDSLETIGESAFAGCYSVESIKFGSGLKTIGKSAFADNRLVSTLEMPQSLESIGEKAFYECLVLTDLKLNEGLTDIGSSAFKYCVRLKNAKIPSTMTEIKDETFFGTNIDDLIIPENITKIGKQIHNFVSGNVILPGNVKVENVPATDKISITVYNPKCEIPSDGFTDFDVIYGYKGSTAEEFANNRNADKFKAIDEELTNKETVKFETSKTTYMIGEPITVVAENVDVLDCKFSTNNLKKTEVKPTSKDSGTIEFKGIESGKAWVTIT</sequence>
<evidence type="ECO:0000313" key="2">
    <source>
        <dbReference type="EMBL" id="SHM30038.1"/>
    </source>
</evidence>
<dbReference type="Pfam" id="PF13306">
    <property type="entry name" value="LRR_5"/>
    <property type="match status" value="2"/>
</dbReference>
<organism evidence="2 3">
    <name type="scientific">Ruminococcus flavefaciens</name>
    <dbReference type="NCBI Taxonomy" id="1265"/>
    <lineage>
        <taxon>Bacteria</taxon>
        <taxon>Bacillati</taxon>
        <taxon>Bacillota</taxon>
        <taxon>Clostridia</taxon>
        <taxon>Eubacteriales</taxon>
        <taxon>Oscillospiraceae</taxon>
        <taxon>Ruminococcus</taxon>
    </lineage>
</organism>
<dbReference type="InterPro" id="IPR053139">
    <property type="entry name" value="Surface_bspA-like"/>
</dbReference>
<dbReference type="AlphaFoldDB" id="A0A1M7HNR9"/>